<keyword evidence="2" id="KW-0862">Zinc</keyword>
<dbReference type="PROSITE" id="PS00022">
    <property type="entry name" value="EGF_1"/>
    <property type="match status" value="1"/>
</dbReference>
<proteinExistence type="predicted"/>
<feature type="transmembrane region" description="Helical" evidence="3">
    <location>
        <begin position="36"/>
        <end position="56"/>
    </location>
</feature>
<keyword evidence="2" id="KW-0479">Metal-binding</keyword>
<evidence type="ECO:0000256" key="1">
    <source>
        <dbReference type="PROSITE-ProRule" id="PRU00076"/>
    </source>
</evidence>
<dbReference type="AlphaFoldDB" id="A0A814EJT1"/>
<sequence>MFENDKYVCKCKPGFTGNFCETTIKEPNKKSSSGGIIAGVLVPILVILAISIVLLYKYKWDKIKKGGNAIQIDNFVFNFHSFNEKEGLTIGAVQTGYSKCHFEYTHFEKIHSRHSNRVKYKVFVKLLPNSNDIKSLEWVCSCKSGKRTVGCCTHVASVIYYLECGHRNKIIPTPGIRLNSLLEPICLNTEDSDEVKK</sequence>
<dbReference type="Gene3D" id="2.10.25.10">
    <property type="entry name" value="Laminin"/>
    <property type="match status" value="1"/>
</dbReference>
<evidence type="ECO:0000259" key="5">
    <source>
        <dbReference type="PROSITE" id="PS50966"/>
    </source>
</evidence>
<accession>A0A814EJT1</accession>
<evidence type="ECO:0008006" key="8">
    <source>
        <dbReference type="Google" id="ProtNLM"/>
    </source>
</evidence>
<dbReference type="Pfam" id="PF04434">
    <property type="entry name" value="SWIM"/>
    <property type="match status" value="1"/>
</dbReference>
<dbReference type="PROSITE" id="PS50026">
    <property type="entry name" value="EGF_3"/>
    <property type="match status" value="1"/>
</dbReference>
<protein>
    <recommendedName>
        <fullName evidence="8">EGF-like domain-containing protein</fullName>
    </recommendedName>
</protein>
<keyword evidence="1" id="KW-0245">EGF-like domain</keyword>
<comment type="caution">
    <text evidence="6">The sequence shown here is derived from an EMBL/GenBank/DDBJ whole genome shotgun (WGS) entry which is preliminary data.</text>
</comment>
<dbReference type="Proteomes" id="UP000663879">
    <property type="component" value="Unassembled WGS sequence"/>
</dbReference>
<gene>
    <name evidence="6" type="ORF">OXX778_LOCUS14889</name>
</gene>
<evidence type="ECO:0000256" key="3">
    <source>
        <dbReference type="SAM" id="Phobius"/>
    </source>
</evidence>
<keyword evidence="2" id="KW-0863">Zinc-finger</keyword>
<organism evidence="6 7">
    <name type="scientific">Brachionus calyciflorus</name>
    <dbReference type="NCBI Taxonomy" id="104777"/>
    <lineage>
        <taxon>Eukaryota</taxon>
        <taxon>Metazoa</taxon>
        <taxon>Spiralia</taxon>
        <taxon>Gnathifera</taxon>
        <taxon>Rotifera</taxon>
        <taxon>Eurotatoria</taxon>
        <taxon>Monogononta</taxon>
        <taxon>Pseudotrocha</taxon>
        <taxon>Ploima</taxon>
        <taxon>Brachionidae</taxon>
        <taxon>Brachionus</taxon>
    </lineage>
</organism>
<keyword evidence="1" id="KW-1015">Disulfide bond</keyword>
<keyword evidence="3" id="KW-1133">Transmembrane helix</keyword>
<dbReference type="SUPFAM" id="SSF57196">
    <property type="entry name" value="EGF/Laminin"/>
    <property type="match status" value="1"/>
</dbReference>
<keyword evidence="3" id="KW-0812">Transmembrane</keyword>
<dbReference type="InterPro" id="IPR007527">
    <property type="entry name" value="Znf_SWIM"/>
</dbReference>
<dbReference type="EMBL" id="CAJNOC010003160">
    <property type="protein sequence ID" value="CAF0970388.1"/>
    <property type="molecule type" value="Genomic_DNA"/>
</dbReference>
<feature type="disulfide bond" evidence="1">
    <location>
        <begin position="11"/>
        <end position="20"/>
    </location>
</feature>
<feature type="domain" description="EGF-like" evidence="4">
    <location>
        <begin position="1"/>
        <end position="21"/>
    </location>
</feature>
<dbReference type="GO" id="GO:0008270">
    <property type="term" value="F:zinc ion binding"/>
    <property type="evidence" value="ECO:0007669"/>
    <property type="project" value="UniProtKB-KW"/>
</dbReference>
<dbReference type="PROSITE" id="PS50966">
    <property type="entry name" value="ZF_SWIM"/>
    <property type="match status" value="1"/>
</dbReference>
<evidence type="ECO:0000313" key="6">
    <source>
        <dbReference type="EMBL" id="CAF0970388.1"/>
    </source>
</evidence>
<dbReference type="OrthoDB" id="10046738at2759"/>
<evidence type="ECO:0000256" key="2">
    <source>
        <dbReference type="PROSITE-ProRule" id="PRU00325"/>
    </source>
</evidence>
<name>A0A814EJT1_9BILA</name>
<dbReference type="PROSITE" id="PS01186">
    <property type="entry name" value="EGF_2"/>
    <property type="match status" value="1"/>
</dbReference>
<keyword evidence="7" id="KW-1185">Reference proteome</keyword>
<evidence type="ECO:0000259" key="4">
    <source>
        <dbReference type="PROSITE" id="PS50026"/>
    </source>
</evidence>
<feature type="domain" description="SWIM-type" evidence="5">
    <location>
        <begin position="120"/>
        <end position="163"/>
    </location>
</feature>
<comment type="caution">
    <text evidence="1">Lacks conserved residue(s) required for the propagation of feature annotation.</text>
</comment>
<dbReference type="InterPro" id="IPR000742">
    <property type="entry name" value="EGF"/>
</dbReference>
<keyword evidence="3" id="KW-0472">Membrane</keyword>
<reference evidence="6" key="1">
    <citation type="submission" date="2021-02" db="EMBL/GenBank/DDBJ databases">
        <authorList>
            <person name="Nowell W R."/>
        </authorList>
    </citation>
    <scope>NUCLEOTIDE SEQUENCE</scope>
    <source>
        <strain evidence="6">Ploen Becks lab</strain>
    </source>
</reference>
<evidence type="ECO:0000313" key="7">
    <source>
        <dbReference type="Proteomes" id="UP000663879"/>
    </source>
</evidence>